<dbReference type="InterPro" id="IPR053238">
    <property type="entry name" value="RING-H2_zinc_finger"/>
</dbReference>
<name>A0A9K3PLP5_9STRA</name>
<dbReference type="PROSITE" id="PS50089">
    <property type="entry name" value="ZF_RING_2"/>
    <property type="match status" value="1"/>
</dbReference>
<feature type="region of interest" description="Disordered" evidence="5">
    <location>
        <begin position="203"/>
        <end position="222"/>
    </location>
</feature>
<dbReference type="GO" id="GO:0008270">
    <property type="term" value="F:zinc ion binding"/>
    <property type="evidence" value="ECO:0007669"/>
    <property type="project" value="UniProtKB-KW"/>
</dbReference>
<keyword evidence="6" id="KW-1133">Transmembrane helix</keyword>
<evidence type="ECO:0000256" key="3">
    <source>
        <dbReference type="ARBA" id="ARBA00022833"/>
    </source>
</evidence>
<feature type="compositionally biased region" description="Acidic residues" evidence="5">
    <location>
        <begin position="273"/>
        <end position="282"/>
    </location>
</feature>
<protein>
    <submittedName>
        <fullName evidence="8">Ring finger domain containing protein</fullName>
    </submittedName>
</protein>
<feature type="domain" description="RING-type" evidence="7">
    <location>
        <begin position="453"/>
        <end position="497"/>
    </location>
</feature>
<feature type="region of interest" description="Disordered" evidence="5">
    <location>
        <begin position="244"/>
        <end position="284"/>
    </location>
</feature>
<dbReference type="Proteomes" id="UP000693970">
    <property type="component" value="Unassembled WGS sequence"/>
</dbReference>
<feature type="compositionally biased region" description="Acidic residues" evidence="5">
    <location>
        <begin position="368"/>
        <end position="377"/>
    </location>
</feature>
<evidence type="ECO:0000256" key="4">
    <source>
        <dbReference type="PROSITE-ProRule" id="PRU00175"/>
    </source>
</evidence>
<feature type="compositionally biased region" description="Basic residues" evidence="5">
    <location>
        <begin position="251"/>
        <end position="262"/>
    </location>
</feature>
<dbReference type="PANTHER" id="PTHR14155:SF627">
    <property type="entry name" value="OS06G0192800 PROTEIN"/>
    <property type="match status" value="1"/>
</dbReference>
<organism evidence="8 9">
    <name type="scientific">Nitzschia inconspicua</name>
    <dbReference type="NCBI Taxonomy" id="303405"/>
    <lineage>
        <taxon>Eukaryota</taxon>
        <taxon>Sar</taxon>
        <taxon>Stramenopiles</taxon>
        <taxon>Ochrophyta</taxon>
        <taxon>Bacillariophyta</taxon>
        <taxon>Bacillariophyceae</taxon>
        <taxon>Bacillariophycidae</taxon>
        <taxon>Bacillariales</taxon>
        <taxon>Bacillariaceae</taxon>
        <taxon>Nitzschia</taxon>
    </lineage>
</organism>
<dbReference type="InterPro" id="IPR001841">
    <property type="entry name" value="Znf_RING"/>
</dbReference>
<comment type="caution">
    <text evidence="8">The sequence shown here is derived from an EMBL/GenBank/DDBJ whole genome shotgun (WGS) entry which is preliminary data.</text>
</comment>
<gene>
    <name evidence="8" type="ORF">IV203_008050</name>
</gene>
<dbReference type="AlphaFoldDB" id="A0A9K3PLP5"/>
<keyword evidence="3" id="KW-0862">Zinc</keyword>
<evidence type="ECO:0000256" key="1">
    <source>
        <dbReference type="ARBA" id="ARBA00022723"/>
    </source>
</evidence>
<keyword evidence="6" id="KW-0812">Transmembrane</keyword>
<keyword evidence="2 4" id="KW-0863">Zinc-finger</keyword>
<feature type="transmembrane region" description="Helical" evidence="6">
    <location>
        <begin position="106"/>
        <end position="132"/>
    </location>
</feature>
<evidence type="ECO:0000256" key="6">
    <source>
        <dbReference type="SAM" id="Phobius"/>
    </source>
</evidence>
<evidence type="ECO:0000313" key="8">
    <source>
        <dbReference type="EMBL" id="KAG7352002.1"/>
    </source>
</evidence>
<dbReference type="EMBL" id="JAGRRH010000017">
    <property type="protein sequence ID" value="KAG7352002.1"/>
    <property type="molecule type" value="Genomic_DNA"/>
</dbReference>
<feature type="region of interest" description="Disordered" evidence="5">
    <location>
        <begin position="336"/>
        <end position="382"/>
    </location>
</feature>
<evidence type="ECO:0000256" key="5">
    <source>
        <dbReference type="SAM" id="MobiDB-lite"/>
    </source>
</evidence>
<dbReference type="PANTHER" id="PTHR14155">
    <property type="entry name" value="RING FINGER DOMAIN-CONTAINING"/>
    <property type="match status" value="1"/>
</dbReference>
<proteinExistence type="predicted"/>
<evidence type="ECO:0000313" key="9">
    <source>
        <dbReference type="Proteomes" id="UP000693970"/>
    </source>
</evidence>
<reference evidence="8" key="1">
    <citation type="journal article" date="2021" name="Sci. Rep.">
        <title>Diploid genomic architecture of Nitzschia inconspicua, an elite biomass production diatom.</title>
        <authorList>
            <person name="Oliver A."/>
            <person name="Podell S."/>
            <person name="Pinowska A."/>
            <person name="Traller J.C."/>
            <person name="Smith S.R."/>
            <person name="McClure R."/>
            <person name="Beliaev A."/>
            <person name="Bohutskyi P."/>
            <person name="Hill E.A."/>
            <person name="Rabines A."/>
            <person name="Zheng H."/>
            <person name="Allen L.Z."/>
            <person name="Kuo A."/>
            <person name="Grigoriev I.V."/>
            <person name="Allen A.E."/>
            <person name="Hazlebeck D."/>
            <person name="Allen E.E."/>
        </authorList>
    </citation>
    <scope>NUCLEOTIDE SEQUENCE</scope>
    <source>
        <strain evidence="8">Hildebrandi</strain>
    </source>
</reference>
<keyword evidence="1" id="KW-0479">Metal-binding</keyword>
<accession>A0A9K3PLP5</accession>
<keyword evidence="9" id="KW-1185">Reference proteome</keyword>
<dbReference type="Pfam" id="PF13639">
    <property type="entry name" value="zf-RING_2"/>
    <property type="match status" value="1"/>
</dbReference>
<evidence type="ECO:0000256" key="2">
    <source>
        <dbReference type="ARBA" id="ARBA00022771"/>
    </source>
</evidence>
<keyword evidence="6" id="KW-0472">Membrane</keyword>
<sequence length="509" mass="57117">MESEIAVPPTVGIPSTSDNVEDLNIAVVPSTVRVAAREDTVEARQNMILEFLETSLPPIVILQSDENNEVGNRDNEDDDNNEDRPTNQCSLCCMCFREKMYGVLKIVAYPFMLLFTIFSLVMIVTFCIIPTMCCLTLGICAYYCVMDDPIPLHLMLHYMFNPDNDAENAFGNGASSAYPLANNRPLIQSKLIVRRLIKVTSTDEKMDESENDANNKYPRRHPGSIFIRTESKCLRFSEPVVFPYDEDNGKEKKKKRRSRRRRTGDAATNPNNGEDDAFEDTGDNSIVSGIPHHRGSGMRETSNRHLDEVIPVLIPAIRNEAEELVVAEIPSVDGSTRLTTRESLEGEAPTESDEELGNVPISVGREWDDNDDADQDVDFQGNEPHQSTAILEDDTIDQDNDAIASVCQECNDHNIAKDVSVAEEALSPRNIGDPNPPDYFGIESDSRDRHTACDICLLEYEIGDEVAWSPNMLCSHTYHKDCILDWLVRKPTCPNCRHDYTNEKKSCRG</sequence>
<reference evidence="8" key="2">
    <citation type="submission" date="2021-04" db="EMBL/GenBank/DDBJ databases">
        <authorList>
            <person name="Podell S."/>
        </authorList>
    </citation>
    <scope>NUCLEOTIDE SEQUENCE</scope>
    <source>
        <strain evidence="8">Hildebrandi</strain>
    </source>
</reference>
<dbReference type="OrthoDB" id="48802at2759"/>
<evidence type="ECO:0000259" key="7">
    <source>
        <dbReference type="PROSITE" id="PS50089"/>
    </source>
</evidence>